<comment type="caution">
    <text evidence="7">The sequence shown here is derived from an EMBL/GenBank/DDBJ whole genome shotgun (WGS) entry which is preliminary data.</text>
</comment>
<feature type="region of interest" description="Disordered" evidence="5">
    <location>
        <begin position="229"/>
        <end position="266"/>
    </location>
</feature>
<feature type="compositionally biased region" description="Basic and acidic residues" evidence="5">
    <location>
        <begin position="232"/>
        <end position="249"/>
    </location>
</feature>
<evidence type="ECO:0000256" key="2">
    <source>
        <dbReference type="ARBA" id="ARBA00022723"/>
    </source>
</evidence>
<protein>
    <recommendedName>
        <fullName evidence="6">Metallo-beta-lactamase domain-containing protein</fullName>
    </recommendedName>
</protein>
<organism evidence="7 8">
    <name type="scientific">Paractinoplanes deccanensis</name>
    <dbReference type="NCBI Taxonomy" id="113561"/>
    <lineage>
        <taxon>Bacteria</taxon>
        <taxon>Bacillati</taxon>
        <taxon>Actinomycetota</taxon>
        <taxon>Actinomycetes</taxon>
        <taxon>Micromonosporales</taxon>
        <taxon>Micromonosporaceae</taxon>
        <taxon>Paractinoplanes</taxon>
    </lineage>
</organism>
<keyword evidence="3" id="KW-0378">Hydrolase</keyword>
<evidence type="ECO:0000256" key="3">
    <source>
        <dbReference type="ARBA" id="ARBA00022801"/>
    </source>
</evidence>
<name>A0ABQ3Y2A1_9ACTN</name>
<proteinExistence type="inferred from homology"/>
<evidence type="ECO:0000313" key="7">
    <source>
        <dbReference type="EMBL" id="GID74124.1"/>
    </source>
</evidence>
<dbReference type="Pfam" id="PF00753">
    <property type="entry name" value="Lactamase_B"/>
    <property type="match status" value="1"/>
</dbReference>
<keyword evidence="4" id="KW-0862">Zinc</keyword>
<accession>A0ABQ3Y2A1</accession>
<gene>
    <name evidence="7" type="ORF">Ade02nite_27650</name>
</gene>
<evidence type="ECO:0000256" key="1">
    <source>
        <dbReference type="ARBA" id="ARBA00007749"/>
    </source>
</evidence>
<dbReference type="SUPFAM" id="SSF56281">
    <property type="entry name" value="Metallo-hydrolase/oxidoreductase"/>
    <property type="match status" value="1"/>
</dbReference>
<keyword evidence="2" id="KW-0479">Metal-binding</keyword>
<dbReference type="PANTHER" id="PTHR42978">
    <property type="entry name" value="QUORUM-QUENCHING LACTONASE YTNP-RELATED-RELATED"/>
    <property type="match status" value="1"/>
</dbReference>
<sequence>MPLTQAVGRLTVIALDDAQGPYFRPRAEAFPDATAEQWAAADRADPAVVTPEGEWVLPFRSYAIRHGDGPVTLVDAGIGPAGALAADWAPVPGRLPEALAEAGVRPGDVETIVLTHLHNDHMGWAVPRDSPFTRARVIAQRADVDLYEAHRHEAGQFDLLVEPLRAEGRLQELDGDLDLGPGLRVVATPGHTPGHQSVLVTDGDDSLLVTGDLLVHAVQLIDPGLAYAGDGDPARARSSRERALEEAAKRGSTLAVSHLGEPFRKP</sequence>
<evidence type="ECO:0000259" key="6">
    <source>
        <dbReference type="SMART" id="SM00849"/>
    </source>
</evidence>
<comment type="similarity">
    <text evidence="1">Belongs to the metallo-beta-lactamase superfamily.</text>
</comment>
<dbReference type="SMART" id="SM00849">
    <property type="entry name" value="Lactamase_B"/>
    <property type="match status" value="1"/>
</dbReference>
<evidence type="ECO:0000313" key="8">
    <source>
        <dbReference type="Proteomes" id="UP000609879"/>
    </source>
</evidence>
<dbReference type="Proteomes" id="UP000609879">
    <property type="component" value="Unassembled WGS sequence"/>
</dbReference>
<dbReference type="EMBL" id="BOMI01000050">
    <property type="protein sequence ID" value="GID74124.1"/>
    <property type="molecule type" value="Genomic_DNA"/>
</dbReference>
<dbReference type="PANTHER" id="PTHR42978:SF6">
    <property type="entry name" value="QUORUM-QUENCHING LACTONASE YTNP-RELATED"/>
    <property type="match status" value="1"/>
</dbReference>
<dbReference type="Gene3D" id="3.60.15.10">
    <property type="entry name" value="Ribonuclease Z/Hydroxyacylglutathione hydrolase-like"/>
    <property type="match status" value="1"/>
</dbReference>
<evidence type="ECO:0000256" key="4">
    <source>
        <dbReference type="ARBA" id="ARBA00022833"/>
    </source>
</evidence>
<dbReference type="InterPro" id="IPR001279">
    <property type="entry name" value="Metallo-B-lactamas"/>
</dbReference>
<dbReference type="InterPro" id="IPR036866">
    <property type="entry name" value="RibonucZ/Hydroxyglut_hydro"/>
</dbReference>
<dbReference type="InterPro" id="IPR051013">
    <property type="entry name" value="MBL_superfamily_lactonases"/>
</dbReference>
<dbReference type="RefSeq" id="WP_203762030.1">
    <property type="nucleotide sequence ID" value="NZ_BAAABO010000032.1"/>
</dbReference>
<feature type="domain" description="Metallo-beta-lactamase" evidence="6">
    <location>
        <begin position="58"/>
        <end position="258"/>
    </location>
</feature>
<reference evidence="7 8" key="1">
    <citation type="submission" date="2021-01" db="EMBL/GenBank/DDBJ databases">
        <title>Whole genome shotgun sequence of Actinoplanes deccanensis NBRC 13994.</title>
        <authorList>
            <person name="Komaki H."/>
            <person name="Tamura T."/>
        </authorList>
    </citation>
    <scope>NUCLEOTIDE SEQUENCE [LARGE SCALE GENOMIC DNA]</scope>
    <source>
        <strain evidence="7 8">NBRC 13994</strain>
    </source>
</reference>
<evidence type="ECO:0000256" key="5">
    <source>
        <dbReference type="SAM" id="MobiDB-lite"/>
    </source>
</evidence>
<keyword evidence="8" id="KW-1185">Reference proteome</keyword>